<comment type="caution">
    <text evidence="1">The sequence shown here is derived from an EMBL/GenBank/DDBJ whole genome shotgun (WGS) entry which is preliminary data.</text>
</comment>
<dbReference type="EMBL" id="JARJCN010000007">
    <property type="protein sequence ID" value="KAJ7099473.1"/>
    <property type="molecule type" value="Genomic_DNA"/>
</dbReference>
<protein>
    <recommendedName>
        <fullName evidence="3">F-box domain-containing protein</fullName>
    </recommendedName>
</protein>
<proteinExistence type="predicted"/>
<evidence type="ECO:0000313" key="1">
    <source>
        <dbReference type="EMBL" id="KAJ7099473.1"/>
    </source>
</evidence>
<sequence>MAVPQNPIDTLPYELLGEVFTHCAALCPDAPLLLGAVSHHFRAVVHSTPAAWGCLRLSGADGPRKAARWFAMAKACPLDVHIQIQAQSADAEVPHPHLHPHPPHAPIHATATTAVALPPALETLHGYTHRIAALRLCTGTQAQARAALAAIYGDATPDAVALRSLTINVAAPPTPSAAPPPPLPAVPGLLNLETTNVALGALPSLALANLRRLRLVQPLVAPPLSAPDILALLAATPRLERLKLDARIADPAPTPAAPHPHPCVLAQLARLHLRANNLVPLLDAFIAPALRELRLSDLDGRRAGASCATGAALHRLLVRGELGTGAVRANALRVFALRGVAVERGSAVWGRALRRMAALEVFSVEERGEGGLEEEEAREAAAAAAAAVKAHAHHEERPGPRKVHAAFAFSFGAPAPES</sequence>
<gene>
    <name evidence="1" type="ORF">B0H15DRAFT_1018710</name>
</gene>
<evidence type="ECO:0000313" key="2">
    <source>
        <dbReference type="Proteomes" id="UP001222325"/>
    </source>
</evidence>
<accession>A0AAD6XS65</accession>
<keyword evidence="2" id="KW-1185">Reference proteome</keyword>
<name>A0AAD6XS65_9AGAR</name>
<evidence type="ECO:0008006" key="3">
    <source>
        <dbReference type="Google" id="ProtNLM"/>
    </source>
</evidence>
<dbReference type="AlphaFoldDB" id="A0AAD6XS65"/>
<dbReference type="Proteomes" id="UP001222325">
    <property type="component" value="Unassembled WGS sequence"/>
</dbReference>
<organism evidence="1 2">
    <name type="scientific">Mycena belliarum</name>
    <dbReference type="NCBI Taxonomy" id="1033014"/>
    <lineage>
        <taxon>Eukaryota</taxon>
        <taxon>Fungi</taxon>
        <taxon>Dikarya</taxon>
        <taxon>Basidiomycota</taxon>
        <taxon>Agaricomycotina</taxon>
        <taxon>Agaricomycetes</taxon>
        <taxon>Agaricomycetidae</taxon>
        <taxon>Agaricales</taxon>
        <taxon>Marasmiineae</taxon>
        <taxon>Mycenaceae</taxon>
        <taxon>Mycena</taxon>
    </lineage>
</organism>
<reference evidence="1" key="1">
    <citation type="submission" date="2023-03" db="EMBL/GenBank/DDBJ databases">
        <title>Massive genome expansion in bonnet fungi (Mycena s.s.) driven by repeated elements and novel gene families across ecological guilds.</title>
        <authorList>
            <consortium name="Lawrence Berkeley National Laboratory"/>
            <person name="Harder C.B."/>
            <person name="Miyauchi S."/>
            <person name="Viragh M."/>
            <person name="Kuo A."/>
            <person name="Thoen E."/>
            <person name="Andreopoulos B."/>
            <person name="Lu D."/>
            <person name="Skrede I."/>
            <person name="Drula E."/>
            <person name="Henrissat B."/>
            <person name="Morin E."/>
            <person name="Kohler A."/>
            <person name="Barry K."/>
            <person name="LaButti K."/>
            <person name="Morin E."/>
            <person name="Salamov A."/>
            <person name="Lipzen A."/>
            <person name="Mereny Z."/>
            <person name="Hegedus B."/>
            <person name="Baldrian P."/>
            <person name="Stursova M."/>
            <person name="Weitz H."/>
            <person name="Taylor A."/>
            <person name="Grigoriev I.V."/>
            <person name="Nagy L.G."/>
            <person name="Martin F."/>
            <person name="Kauserud H."/>
        </authorList>
    </citation>
    <scope>NUCLEOTIDE SEQUENCE</scope>
    <source>
        <strain evidence="1">CBHHK173m</strain>
    </source>
</reference>